<dbReference type="EMBL" id="CAJNOC010002547">
    <property type="protein sequence ID" value="CAF0939397.1"/>
    <property type="molecule type" value="Genomic_DNA"/>
</dbReference>
<proteinExistence type="predicted"/>
<evidence type="ECO:0000313" key="2">
    <source>
        <dbReference type="Proteomes" id="UP000663879"/>
    </source>
</evidence>
<protein>
    <submittedName>
        <fullName evidence="1">Uncharacterized protein</fullName>
    </submittedName>
</protein>
<dbReference type="AlphaFoldDB" id="A0A814CFA8"/>
<evidence type="ECO:0000313" key="1">
    <source>
        <dbReference type="EMBL" id="CAF0939397.1"/>
    </source>
</evidence>
<keyword evidence="2" id="KW-1185">Reference proteome</keyword>
<organism evidence="1 2">
    <name type="scientific">Brachionus calyciflorus</name>
    <dbReference type="NCBI Taxonomy" id="104777"/>
    <lineage>
        <taxon>Eukaryota</taxon>
        <taxon>Metazoa</taxon>
        <taxon>Spiralia</taxon>
        <taxon>Gnathifera</taxon>
        <taxon>Rotifera</taxon>
        <taxon>Eurotatoria</taxon>
        <taxon>Monogononta</taxon>
        <taxon>Pseudotrocha</taxon>
        <taxon>Ploima</taxon>
        <taxon>Brachionidae</taxon>
        <taxon>Brachionus</taxon>
    </lineage>
</organism>
<gene>
    <name evidence="1" type="ORF">OXX778_LOCUS13346</name>
</gene>
<accession>A0A814CFA8</accession>
<dbReference type="Gene3D" id="2.40.128.20">
    <property type="match status" value="1"/>
</dbReference>
<dbReference type="GO" id="GO:0008289">
    <property type="term" value="F:lipid binding"/>
    <property type="evidence" value="ECO:0007669"/>
    <property type="project" value="UniProtKB-KW"/>
</dbReference>
<reference evidence="1" key="1">
    <citation type="submission" date="2021-02" db="EMBL/GenBank/DDBJ databases">
        <authorList>
            <person name="Nowell W R."/>
        </authorList>
    </citation>
    <scope>NUCLEOTIDE SEQUENCE</scope>
    <source>
        <strain evidence="1">Ploen Becks lab</strain>
    </source>
</reference>
<name>A0A814CFA8_9BILA</name>
<dbReference type="InterPro" id="IPR012674">
    <property type="entry name" value="Calycin"/>
</dbReference>
<comment type="caution">
    <text evidence="1">The sequence shown here is derived from an EMBL/GenBank/DDBJ whole genome shotgun (WGS) entry which is preliminary data.</text>
</comment>
<dbReference type="SUPFAM" id="SSF50814">
    <property type="entry name" value="Lipocalins"/>
    <property type="match status" value="1"/>
</dbReference>
<sequence>MLNVFTLLIVQKVDPMPGFKWEPFLGNWHLYIASEDFVTEGDICFKNNHTLIDQNLLAMEQQWFDASGEQIDFTIVRNITRPGEVYDISDETLYGFFGQPYTGKAITYSTVTYTDYTNIQVRFICKELNHFWYTEAFISYYISIRDRGFDSISKVAPHIEDFKKLGADIRKIKFLKNDFSCKN</sequence>
<dbReference type="Proteomes" id="UP000663879">
    <property type="component" value="Unassembled WGS sequence"/>
</dbReference>